<reference evidence="3" key="2">
    <citation type="journal article" date="2011" name="Proc. Natl. Acad. Sci. U.S.A.">
        <title>Obligate biotrophy features unraveled by the genomic analysis of rust fungi.</title>
        <authorList>
            <person name="Duplessis S."/>
            <person name="Cuomo C.A."/>
            <person name="Lin Y.-C."/>
            <person name="Aerts A."/>
            <person name="Tisserant E."/>
            <person name="Veneault-Fourrey C."/>
            <person name="Joly D.L."/>
            <person name="Hacquard S."/>
            <person name="Amselem J."/>
            <person name="Cantarel B.L."/>
            <person name="Chiu R."/>
            <person name="Coutinho P.M."/>
            <person name="Feau N."/>
            <person name="Field M."/>
            <person name="Frey P."/>
            <person name="Gelhaye E."/>
            <person name="Goldberg J."/>
            <person name="Grabherr M.G."/>
            <person name="Kodira C.D."/>
            <person name="Kohler A."/>
            <person name="Kuees U."/>
            <person name="Lindquist E.A."/>
            <person name="Lucas S.M."/>
            <person name="Mago R."/>
            <person name="Mauceli E."/>
            <person name="Morin E."/>
            <person name="Murat C."/>
            <person name="Pangilinan J.L."/>
            <person name="Park R."/>
            <person name="Pearson M."/>
            <person name="Quesneville H."/>
            <person name="Rouhier N."/>
            <person name="Sakthikumar S."/>
            <person name="Salamov A.A."/>
            <person name="Schmutz J."/>
            <person name="Selles B."/>
            <person name="Shapiro H."/>
            <person name="Tanguay P."/>
            <person name="Tuskan G.A."/>
            <person name="Henrissat B."/>
            <person name="Van de Peer Y."/>
            <person name="Rouze P."/>
            <person name="Ellis J.G."/>
            <person name="Dodds P.N."/>
            <person name="Schein J.E."/>
            <person name="Zhong S."/>
            <person name="Hamelin R.C."/>
            <person name="Grigoriev I.V."/>
            <person name="Szabo L.J."/>
            <person name="Martin F."/>
        </authorList>
    </citation>
    <scope>NUCLEOTIDE SEQUENCE [LARGE SCALE GENOMIC DNA]</scope>
    <source>
        <strain evidence="3">CRL 75-36-700-3 / race SCCL</strain>
    </source>
</reference>
<feature type="compositionally biased region" description="Polar residues" evidence="1">
    <location>
        <begin position="127"/>
        <end position="140"/>
    </location>
</feature>
<keyword evidence="3" id="KW-1185">Reference proteome</keyword>
<reference key="1">
    <citation type="submission" date="2007-01" db="EMBL/GenBank/DDBJ databases">
        <title>The Genome Sequence of Puccinia graminis f. sp. tritici Strain CRL 75-36-700-3.</title>
        <authorList>
            <consortium name="The Broad Institute Genome Sequencing Platform"/>
            <person name="Birren B."/>
            <person name="Lander E."/>
            <person name="Galagan J."/>
            <person name="Nusbaum C."/>
            <person name="Devon K."/>
            <person name="Cuomo C."/>
            <person name="Jaffe D."/>
            <person name="Butler J."/>
            <person name="Alvarez P."/>
            <person name="Gnerre S."/>
            <person name="Grabherr M."/>
            <person name="Mauceli E."/>
            <person name="Brockman W."/>
            <person name="Young S."/>
            <person name="LaButti K."/>
            <person name="Sykes S."/>
            <person name="DeCaprio D."/>
            <person name="Crawford M."/>
            <person name="Koehrsen M."/>
            <person name="Engels R."/>
            <person name="Montgomery P."/>
            <person name="Pearson M."/>
            <person name="Howarth C."/>
            <person name="Larson L."/>
            <person name="White J."/>
            <person name="Zeng Q."/>
            <person name="Kodira C."/>
            <person name="Yandava C."/>
            <person name="Alvarado L."/>
            <person name="O'Leary S."/>
            <person name="Szabo L."/>
            <person name="Dean R."/>
            <person name="Schein J."/>
        </authorList>
    </citation>
    <scope>NUCLEOTIDE SEQUENCE</scope>
    <source>
        <strain>CRL 75-36-700-3</strain>
    </source>
</reference>
<feature type="region of interest" description="Disordered" evidence="1">
    <location>
        <begin position="262"/>
        <end position="352"/>
    </location>
</feature>
<feature type="compositionally biased region" description="Low complexity" evidence="1">
    <location>
        <begin position="101"/>
        <end position="115"/>
    </location>
</feature>
<dbReference type="RefSeq" id="XP_003332250.2">
    <property type="nucleotide sequence ID" value="XM_003332202.2"/>
</dbReference>
<organism evidence="2 3">
    <name type="scientific">Puccinia graminis f. sp. tritici (strain CRL 75-36-700-3 / race SCCL)</name>
    <name type="common">Black stem rust fungus</name>
    <dbReference type="NCBI Taxonomy" id="418459"/>
    <lineage>
        <taxon>Eukaryota</taxon>
        <taxon>Fungi</taxon>
        <taxon>Dikarya</taxon>
        <taxon>Basidiomycota</taxon>
        <taxon>Pucciniomycotina</taxon>
        <taxon>Pucciniomycetes</taxon>
        <taxon>Pucciniales</taxon>
        <taxon>Pucciniaceae</taxon>
        <taxon>Puccinia</taxon>
    </lineage>
</organism>
<dbReference type="AlphaFoldDB" id="E3KU56"/>
<dbReference type="GeneID" id="10534729"/>
<dbReference type="EMBL" id="DS178309">
    <property type="protein sequence ID" value="EFP87831.2"/>
    <property type="molecule type" value="Genomic_DNA"/>
</dbReference>
<feature type="compositionally biased region" description="Basic and acidic residues" evidence="1">
    <location>
        <begin position="456"/>
        <end position="495"/>
    </location>
</feature>
<accession>E3KU56</accession>
<evidence type="ECO:0000256" key="1">
    <source>
        <dbReference type="SAM" id="MobiDB-lite"/>
    </source>
</evidence>
<gene>
    <name evidence="2" type="ORF">PGTG_14546</name>
</gene>
<dbReference type="Proteomes" id="UP000008783">
    <property type="component" value="Unassembled WGS sequence"/>
</dbReference>
<sequence>MFKAILQGFNLDRSPGQGSHHKSVIVKRIYIDVYAPGQPIRPNPGSYGLAWGTSLKVLTLNDDRSRTQAWVLRADSISGGGVRVHPRLLGSSPPIPPLLPSIPTLNHHLTTTDLNTRPRRTPRALSHSPTDPTGPQSPQNPFGAGESTPARFQADPTRSDPIRSGTEKLLPGVKNYIQPCGEAQGPMQLNGPHLPQLLSTSRPTPLISSTPTLNLDMSTGNDQSRLDLYMKAQELDSHPALKPKEQAHVKCLLALIKADIENSDDEDEEEHQSRDIPNDPPFSANSLAGAGAAHQIRDDATGLPAPNHSLRSTTPSDRPPVDLSLPTRPDLNCPTPTRDIHREGDYFALPSPIGPPRTACSSFANFSRVDPPSVVDNGLPNVLNPAYAYISDDPPRRKNANGETSILTAEGDKLYDSIMASVNKEQLPPQNNPAPPVPTPSINKQVQPAPPKHQTQRREVIHERQERRPNYRFDNVRLEGVEDNDTARGKRNRIDDSDDDAVVGGATGKSTRTRIEDSEGNTDAEGSTDEEYVSKEQTCQVAVILDHGIGRPAPFRQGPQADPSPHVHPLLDDFASWDLLSKMNIPRSPMQGGSRQPASGPSRKGAGGEGPRGPQSARAPSVELFVPGVVLPSQEVNRWNTELSGGIKWTHQSTQSSLANIKYILEHLPPLISAHDAIPKDWSHRIWMDIDRTSKACETEDILKTAGNLSLITSDMVNRQPHGALLPHLASFFAPGRLAYIRLQAALQQTWAMQKMTQMKDTWIPQAFDNSNNVYTAYTHLCDGYENMGGKLGDNSASEPGVMLLIQYFIGALAGLAYLSGGCIPKPKQTKINVYRTKHHLHHVQMLANLMIFGPTAAFTAYRMGPHVTLSNALSLLEVGASLLKQKVDHGITAPMPHAILDNLWLYFLKFIIKMGFTNLNDEGVPQVNWKDVHEAFYHEFATHVITHMFAQDIEIALAEKRFGVD</sequence>
<feature type="region of interest" description="Disordered" evidence="1">
    <location>
        <begin position="584"/>
        <end position="618"/>
    </location>
</feature>
<dbReference type="KEGG" id="pgr:PGTG_14546"/>
<name>E3KU56_PUCGT</name>
<evidence type="ECO:0000313" key="2">
    <source>
        <dbReference type="EMBL" id="EFP87831.2"/>
    </source>
</evidence>
<feature type="compositionally biased region" description="Acidic residues" evidence="1">
    <location>
        <begin position="518"/>
        <end position="531"/>
    </location>
</feature>
<dbReference type="VEuPathDB" id="FungiDB:PGTG_14546"/>
<protein>
    <submittedName>
        <fullName evidence="2">Uncharacterized protein</fullName>
    </submittedName>
</protein>
<feature type="region of interest" description="Disordered" evidence="1">
    <location>
        <begin position="99"/>
        <end position="167"/>
    </location>
</feature>
<dbReference type="InParanoid" id="E3KU56"/>
<feature type="region of interest" description="Disordered" evidence="1">
    <location>
        <begin position="425"/>
        <end position="534"/>
    </location>
</feature>
<evidence type="ECO:0000313" key="3">
    <source>
        <dbReference type="Proteomes" id="UP000008783"/>
    </source>
</evidence>
<feature type="compositionally biased region" description="Pro residues" evidence="1">
    <location>
        <begin position="430"/>
        <end position="439"/>
    </location>
</feature>
<feature type="region of interest" description="Disordered" evidence="1">
    <location>
        <begin position="550"/>
        <end position="569"/>
    </location>
</feature>
<dbReference type="HOGENOM" id="CLU_011714_0_0_1"/>
<proteinExistence type="predicted"/>